<dbReference type="KEGG" id="deh:cbdbA976"/>
<dbReference type="AlphaFoldDB" id="A0A916NZF4"/>
<evidence type="ECO:0000256" key="1">
    <source>
        <dbReference type="SAM" id="Phobius"/>
    </source>
</evidence>
<keyword evidence="1" id="KW-1133">Transmembrane helix</keyword>
<feature type="transmembrane region" description="Helical" evidence="1">
    <location>
        <begin position="114"/>
        <end position="137"/>
    </location>
</feature>
<feature type="transmembrane region" description="Helical" evidence="1">
    <location>
        <begin position="52"/>
        <end position="71"/>
    </location>
</feature>
<name>A0A916NZF4_DEHMC</name>
<keyword evidence="1" id="KW-0472">Membrane</keyword>
<dbReference type="EMBL" id="AJ965256">
    <property type="protein sequence ID" value="CAI83099.1"/>
    <property type="molecule type" value="Genomic_DNA"/>
</dbReference>
<feature type="transmembrane region" description="Helical" evidence="1">
    <location>
        <begin position="149"/>
        <end position="171"/>
    </location>
</feature>
<protein>
    <submittedName>
        <fullName evidence="2">Uncharacterized protein</fullName>
    </submittedName>
</protein>
<sequence length="206" mass="22796">MSLLGIPSRKISCPRKGYQIAVFGISHIHLLKSNNLCDNFPLGRMLMNKMNLILVISMLALGAISIGLVLFSQSEDPSKMAQTIMVILAITLTAILVLQMFYAVLNYLDKRPRLFVGVLIFIASMLIGMLVFSGFFPSDSNLNEPQWDIVLLLSSITGLTLSIAWGMYFHALGHNRRAVAWATAFALFGPLFAGLAYLLTWPKQTD</sequence>
<proteinExistence type="predicted"/>
<reference evidence="2 3" key="1">
    <citation type="journal article" date="2005" name="Nat. Biotechnol.">
        <title>Genome sequence of the chlorinated compound-respiring bacterium Dehalococcoides species strain CBDB1.</title>
        <authorList>
            <person name="Kube M."/>
            <person name="Beck A."/>
            <person name="Zinder S.H."/>
            <person name="Kuhl H."/>
            <person name="Reinhardt R."/>
            <person name="Adrian L."/>
        </authorList>
    </citation>
    <scope>NUCLEOTIDE SEQUENCE [LARGE SCALE GENOMIC DNA]</scope>
    <source>
        <strain evidence="2 3">CBDB1</strain>
    </source>
</reference>
<evidence type="ECO:0000313" key="2">
    <source>
        <dbReference type="EMBL" id="CAI83099.1"/>
    </source>
</evidence>
<feature type="transmembrane region" description="Helical" evidence="1">
    <location>
        <begin position="178"/>
        <end position="199"/>
    </location>
</feature>
<keyword evidence="3" id="KW-1185">Reference proteome</keyword>
<dbReference type="Proteomes" id="UP000000433">
    <property type="component" value="Chromosome"/>
</dbReference>
<evidence type="ECO:0000313" key="3">
    <source>
        <dbReference type="Proteomes" id="UP000000433"/>
    </source>
</evidence>
<organism evidence="2 3">
    <name type="scientific">Dehalococcoides mccartyi (strain CBDB1)</name>
    <dbReference type="NCBI Taxonomy" id="255470"/>
    <lineage>
        <taxon>Bacteria</taxon>
        <taxon>Bacillati</taxon>
        <taxon>Chloroflexota</taxon>
        <taxon>Dehalococcoidia</taxon>
        <taxon>Dehalococcoidales</taxon>
        <taxon>Dehalococcoidaceae</taxon>
        <taxon>Dehalococcoides</taxon>
    </lineage>
</organism>
<accession>A0A916NZF4</accession>
<feature type="transmembrane region" description="Helical" evidence="1">
    <location>
        <begin position="83"/>
        <end position="102"/>
    </location>
</feature>
<keyword evidence="1" id="KW-0812">Transmembrane</keyword>
<gene>
    <name evidence="2" type="ordered locus">cbdbA976</name>
</gene>